<evidence type="ECO:0000256" key="1">
    <source>
        <dbReference type="SAM" id="Phobius"/>
    </source>
</evidence>
<feature type="transmembrane region" description="Helical" evidence="1">
    <location>
        <begin position="155"/>
        <end position="182"/>
    </location>
</feature>
<keyword evidence="1" id="KW-0472">Membrane</keyword>
<feature type="transmembrane region" description="Helical" evidence="1">
    <location>
        <begin position="7"/>
        <end position="28"/>
    </location>
</feature>
<dbReference type="HOGENOM" id="CLU_561288_0_0_12"/>
<gene>
    <name evidence="2" type="ordered locus">Spirs_1908</name>
</gene>
<dbReference type="OrthoDB" id="371342at2"/>
<name>E1R6L6_SEDSS</name>
<evidence type="ECO:0000313" key="3">
    <source>
        <dbReference type="Proteomes" id="UP000002318"/>
    </source>
</evidence>
<feature type="transmembrane region" description="Helical" evidence="1">
    <location>
        <begin position="189"/>
        <end position="207"/>
    </location>
</feature>
<keyword evidence="1" id="KW-1133">Transmembrane helix</keyword>
<keyword evidence="3" id="KW-1185">Reference proteome</keyword>
<reference evidence="2 3" key="1">
    <citation type="journal article" date="2010" name="Stand. Genomic Sci.">
        <title>Complete genome sequence of Spirochaeta smaragdinae type strain (SEBR 4228).</title>
        <authorList>
            <person name="Mavromatis K."/>
            <person name="Yasawong M."/>
            <person name="Chertkov O."/>
            <person name="Lapidus A."/>
            <person name="Lucas S."/>
            <person name="Nolan M."/>
            <person name="Del Rio T.G."/>
            <person name="Tice H."/>
            <person name="Cheng J.F."/>
            <person name="Pitluck S."/>
            <person name="Liolios K."/>
            <person name="Ivanova N."/>
            <person name="Tapia R."/>
            <person name="Han C."/>
            <person name="Bruce D."/>
            <person name="Goodwin L."/>
            <person name="Pati A."/>
            <person name="Chen A."/>
            <person name="Palaniappan K."/>
            <person name="Land M."/>
            <person name="Hauser L."/>
            <person name="Chang Y.J."/>
            <person name="Jeffries C.D."/>
            <person name="Detter J.C."/>
            <person name="Rohde M."/>
            <person name="Brambilla E."/>
            <person name="Spring S."/>
            <person name="Goker M."/>
            <person name="Sikorski J."/>
            <person name="Woyke T."/>
            <person name="Bristow J."/>
            <person name="Eisen J.A."/>
            <person name="Markowitz V."/>
            <person name="Hugenholtz P."/>
            <person name="Klenk H.P."/>
            <person name="Kyrpides N.C."/>
        </authorList>
    </citation>
    <scope>NUCLEOTIDE SEQUENCE [LARGE SCALE GENOMIC DNA]</scope>
    <source>
        <strain evidence="3">DSM 11293 / JCM 15392 / SEBR 4228</strain>
    </source>
</reference>
<evidence type="ECO:0000313" key="2">
    <source>
        <dbReference type="EMBL" id="ADK81034.1"/>
    </source>
</evidence>
<keyword evidence="1" id="KW-0812">Transmembrane</keyword>
<accession>E1R6L6</accession>
<dbReference type="AlphaFoldDB" id="E1R6L6"/>
<proteinExistence type="predicted"/>
<dbReference type="RefSeq" id="WP_013254498.1">
    <property type="nucleotide sequence ID" value="NC_014364.1"/>
</dbReference>
<sequence length="528" mass="58613">MVRKNRIGAIFALICCVIVYVLSLFSAFRQDHTSSGPERQLWPDAVPVLVDSSLHRSDFLRIAKSAGYERVSHQGNAMVPLFSFHGMIKVPVEKVSERYDSLDPLYDPFLKKLPALFSGSIDGRDAQVYYIITEDDPNMVFRRLSGVNSPYSGKFVVAGTGSGPVLLLPFIFLFLVIFFAFGVDAKSRLLFLLGSLPVAVFSFGTSFGSYAAILLFSPFWASLVTQIPLFLNERFRRGSDTSNMAHDLLMRAFRYLLFCVLSLIFFLIFSQKGQIKNVGSLFACLLAGPAMIGAAILWHYVRYASRQHALFVSVAISAAGSGKKRMLRFFSSLYMRCGFVLFCSSLLFLWPLFNDGTAASLSLPAPTPHSEVATATGFPSLGQKGDPLPSRGDYIAHYAFHDGYLFGMNYRVPTLNEALEYENYFYINDVLYSEQVTAKLFTEQWYEDIIDQQVQNGIIGLFLNQTNSVGLNYVSLASGGGTELSGGKLLFLLTVVLVSLVFSEMHNVFSSVKMEPGSRTVRSKEQAA</sequence>
<organism evidence="2 3">
    <name type="scientific">Sediminispirochaeta smaragdinae (strain DSM 11293 / JCM 15392 / SEBR 4228)</name>
    <name type="common">Spirochaeta smaragdinae</name>
    <dbReference type="NCBI Taxonomy" id="573413"/>
    <lineage>
        <taxon>Bacteria</taxon>
        <taxon>Pseudomonadati</taxon>
        <taxon>Spirochaetota</taxon>
        <taxon>Spirochaetia</taxon>
        <taxon>Spirochaetales</taxon>
        <taxon>Spirochaetaceae</taxon>
        <taxon>Sediminispirochaeta</taxon>
    </lineage>
</organism>
<dbReference type="STRING" id="573413.Spirs_1908"/>
<feature type="transmembrane region" description="Helical" evidence="1">
    <location>
        <begin position="252"/>
        <end position="271"/>
    </location>
</feature>
<feature type="transmembrane region" description="Helical" evidence="1">
    <location>
        <begin position="277"/>
        <end position="301"/>
    </location>
</feature>
<protein>
    <submittedName>
        <fullName evidence="2">Uncharacterized protein</fullName>
    </submittedName>
</protein>
<feature type="transmembrane region" description="Helical" evidence="1">
    <location>
        <begin position="333"/>
        <end position="353"/>
    </location>
</feature>
<dbReference type="EMBL" id="CP002116">
    <property type="protein sequence ID" value="ADK81034.1"/>
    <property type="molecule type" value="Genomic_DNA"/>
</dbReference>
<dbReference type="Proteomes" id="UP000002318">
    <property type="component" value="Chromosome"/>
</dbReference>
<feature type="transmembrane region" description="Helical" evidence="1">
    <location>
        <begin position="213"/>
        <end position="231"/>
    </location>
</feature>
<dbReference type="KEGG" id="ssm:Spirs_1908"/>